<name>A0A4C1YR45_EUMVA</name>
<organism evidence="2 3">
    <name type="scientific">Eumeta variegata</name>
    <name type="common">Bagworm moth</name>
    <name type="synonym">Eumeta japonica</name>
    <dbReference type="NCBI Taxonomy" id="151549"/>
    <lineage>
        <taxon>Eukaryota</taxon>
        <taxon>Metazoa</taxon>
        <taxon>Ecdysozoa</taxon>
        <taxon>Arthropoda</taxon>
        <taxon>Hexapoda</taxon>
        <taxon>Insecta</taxon>
        <taxon>Pterygota</taxon>
        <taxon>Neoptera</taxon>
        <taxon>Endopterygota</taxon>
        <taxon>Lepidoptera</taxon>
        <taxon>Glossata</taxon>
        <taxon>Ditrysia</taxon>
        <taxon>Tineoidea</taxon>
        <taxon>Psychidae</taxon>
        <taxon>Oiketicinae</taxon>
        <taxon>Eumeta</taxon>
    </lineage>
</organism>
<proteinExistence type="predicted"/>
<keyword evidence="3" id="KW-1185">Reference proteome</keyword>
<feature type="region of interest" description="Disordered" evidence="1">
    <location>
        <begin position="1"/>
        <end position="52"/>
    </location>
</feature>
<dbReference type="Proteomes" id="UP000299102">
    <property type="component" value="Unassembled WGS sequence"/>
</dbReference>
<comment type="caution">
    <text evidence="2">The sequence shown here is derived from an EMBL/GenBank/DDBJ whole genome shotgun (WGS) entry which is preliminary data.</text>
</comment>
<protein>
    <submittedName>
        <fullName evidence="2">Uncharacterized protein</fullName>
    </submittedName>
</protein>
<evidence type="ECO:0000313" key="2">
    <source>
        <dbReference type="EMBL" id="GBP77099.1"/>
    </source>
</evidence>
<sequence length="77" mass="8536">MHAVSARSTRSLRIGGALRGRGGRRKRPVPPPYKADECLPPAPAPAVDTSRRPPRANIARHFVSYAKFLFKLVPDYL</sequence>
<evidence type="ECO:0000256" key="1">
    <source>
        <dbReference type="SAM" id="MobiDB-lite"/>
    </source>
</evidence>
<dbReference type="AlphaFoldDB" id="A0A4C1YR45"/>
<gene>
    <name evidence="2" type="ORF">EVAR_61101_1</name>
</gene>
<reference evidence="2 3" key="1">
    <citation type="journal article" date="2019" name="Commun. Biol.">
        <title>The bagworm genome reveals a unique fibroin gene that provides high tensile strength.</title>
        <authorList>
            <person name="Kono N."/>
            <person name="Nakamura H."/>
            <person name="Ohtoshi R."/>
            <person name="Tomita M."/>
            <person name="Numata K."/>
            <person name="Arakawa K."/>
        </authorList>
    </citation>
    <scope>NUCLEOTIDE SEQUENCE [LARGE SCALE GENOMIC DNA]</scope>
</reference>
<accession>A0A4C1YR45</accession>
<dbReference type="EMBL" id="BGZK01001317">
    <property type="protein sequence ID" value="GBP77099.1"/>
    <property type="molecule type" value="Genomic_DNA"/>
</dbReference>
<evidence type="ECO:0000313" key="3">
    <source>
        <dbReference type="Proteomes" id="UP000299102"/>
    </source>
</evidence>